<keyword evidence="3" id="KW-0378">Hydrolase</keyword>
<evidence type="ECO:0000259" key="2">
    <source>
        <dbReference type="Pfam" id="PF13472"/>
    </source>
</evidence>
<reference evidence="3" key="1">
    <citation type="submission" date="2020-09" db="EMBL/GenBank/DDBJ databases">
        <title>Genome seq and assembly of Limnohabitants sp.</title>
        <authorList>
            <person name="Chhetri G."/>
        </authorList>
    </citation>
    <scope>NUCLEOTIDE SEQUENCE</scope>
    <source>
        <strain evidence="3">JUR4</strain>
    </source>
</reference>
<sequence length="372" mass="42108">MNSTKKALFIVIGMSMSLLAGLVLLEIIFGQWFRPDPWVATRQLNIIRQQSITYNVQNIQGHSSPTVFYSRDAFGLRGTCARPQDIDILTIGGSTTDQRLISDGQTWQDILQAEIKQQLKKSVCVSNAGVDGHSTFGHLQAFRQWFPLIEGLNPKLYVLYIGINDAGIRLTPRDAFDTFNPDDRSIPSKSLWDKSAIHQVFLLLRSMKTSHSGSSIAAYAGHAKRPPLLSEYTATRYSSDIDALIEKNTALFSRRLNALIDEVVLRKGTVVCVSQPHLFTKMVQGQLRGVENAFDFEGRIYNGLDYEKSIHHLNQAMREVCSRRQGFFVDMASNDFLTADFYDFVHNTPEGAVRLGKYFFREFNRIHLFDAL</sequence>
<protein>
    <submittedName>
        <fullName evidence="3">SGNH/GDSL hydrolase family protein</fullName>
    </submittedName>
</protein>
<keyword evidence="1" id="KW-0812">Transmembrane</keyword>
<dbReference type="RefSeq" id="WP_191818172.1">
    <property type="nucleotide sequence ID" value="NZ_JACYFT010000001.1"/>
</dbReference>
<keyword evidence="4" id="KW-1185">Reference proteome</keyword>
<dbReference type="SUPFAM" id="SSF52266">
    <property type="entry name" value="SGNH hydrolase"/>
    <property type="match status" value="1"/>
</dbReference>
<organism evidence="3 4">
    <name type="scientific">Limnohabitans radicicola</name>
    <dbReference type="NCBI Taxonomy" id="2771427"/>
    <lineage>
        <taxon>Bacteria</taxon>
        <taxon>Pseudomonadati</taxon>
        <taxon>Pseudomonadota</taxon>
        <taxon>Betaproteobacteria</taxon>
        <taxon>Burkholderiales</taxon>
        <taxon>Comamonadaceae</taxon>
        <taxon>Limnohabitans</taxon>
    </lineage>
</organism>
<comment type="caution">
    <text evidence="3">The sequence shown here is derived from an EMBL/GenBank/DDBJ whole genome shotgun (WGS) entry which is preliminary data.</text>
</comment>
<dbReference type="InterPro" id="IPR036514">
    <property type="entry name" value="SGNH_hydro_sf"/>
</dbReference>
<dbReference type="EMBL" id="JACYFT010000001">
    <property type="protein sequence ID" value="MBD8049723.1"/>
    <property type="molecule type" value="Genomic_DNA"/>
</dbReference>
<accession>A0A927FGP1</accession>
<gene>
    <name evidence="3" type="ORF">IC609_04135</name>
</gene>
<proteinExistence type="predicted"/>
<dbReference type="AlphaFoldDB" id="A0A927FGP1"/>
<evidence type="ECO:0000313" key="4">
    <source>
        <dbReference type="Proteomes" id="UP000647424"/>
    </source>
</evidence>
<evidence type="ECO:0000256" key="1">
    <source>
        <dbReference type="SAM" id="Phobius"/>
    </source>
</evidence>
<dbReference type="Pfam" id="PF13472">
    <property type="entry name" value="Lipase_GDSL_2"/>
    <property type="match status" value="1"/>
</dbReference>
<dbReference type="Proteomes" id="UP000647424">
    <property type="component" value="Unassembled WGS sequence"/>
</dbReference>
<evidence type="ECO:0000313" key="3">
    <source>
        <dbReference type="EMBL" id="MBD8049723.1"/>
    </source>
</evidence>
<feature type="domain" description="SGNH hydrolase-type esterase" evidence="2">
    <location>
        <begin position="91"/>
        <end position="351"/>
    </location>
</feature>
<dbReference type="GO" id="GO:0016788">
    <property type="term" value="F:hydrolase activity, acting on ester bonds"/>
    <property type="evidence" value="ECO:0007669"/>
    <property type="project" value="UniProtKB-ARBA"/>
</dbReference>
<dbReference type="CDD" id="cd00229">
    <property type="entry name" value="SGNH_hydrolase"/>
    <property type="match status" value="1"/>
</dbReference>
<dbReference type="InterPro" id="IPR013830">
    <property type="entry name" value="SGNH_hydro"/>
</dbReference>
<keyword evidence="1" id="KW-0472">Membrane</keyword>
<feature type="transmembrane region" description="Helical" evidence="1">
    <location>
        <begin position="7"/>
        <end position="33"/>
    </location>
</feature>
<name>A0A927FGP1_9BURK</name>
<dbReference type="Gene3D" id="3.40.50.1110">
    <property type="entry name" value="SGNH hydrolase"/>
    <property type="match status" value="1"/>
</dbReference>
<keyword evidence="1" id="KW-1133">Transmembrane helix</keyword>